<protein>
    <submittedName>
        <fullName evidence="2">Uncharacterized protein</fullName>
    </submittedName>
</protein>
<comment type="caution">
    <text evidence="2">The sequence shown here is derived from an EMBL/GenBank/DDBJ whole genome shotgun (WGS) entry which is preliminary data.</text>
</comment>
<keyword evidence="3" id="KW-1185">Reference proteome</keyword>
<organism evidence="2 3">
    <name type="scientific">Popillia japonica</name>
    <name type="common">Japanese beetle</name>
    <dbReference type="NCBI Taxonomy" id="7064"/>
    <lineage>
        <taxon>Eukaryota</taxon>
        <taxon>Metazoa</taxon>
        <taxon>Ecdysozoa</taxon>
        <taxon>Arthropoda</taxon>
        <taxon>Hexapoda</taxon>
        <taxon>Insecta</taxon>
        <taxon>Pterygota</taxon>
        <taxon>Neoptera</taxon>
        <taxon>Endopterygota</taxon>
        <taxon>Coleoptera</taxon>
        <taxon>Polyphaga</taxon>
        <taxon>Scarabaeiformia</taxon>
        <taxon>Scarabaeidae</taxon>
        <taxon>Rutelinae</taxon>
        <taxon>Popillia</taxon>
    </lineage>
</organism>
<name>A0AAW1IER0_POPJA</name>
<reference evidence="2 3" key="1">
    <citation type="journal article" date="2024" name="BMC Genomics">
        <title>De novo assembly and annotation of Popillia japonica's genome with initial clues to its potential as an invasive pest.</title>
        <authorList>
            <person name="Cucini C."/>
            <person name="Boschi S."/>
            <person name="Funari R."/>
            <person name="Cardaioli E."/>
            <person name="Iannotti N."/>
            <person name="Marturano G."/>
            <person name="Paoli F."/>
            <person name="Bruttini M."/>
            <person name="Carapelli A."/>
            <person name="Frati F."/>
            <person name="Nardi F."/>
        </authorList>
    </citation>
    <scope>NUCLEOTIDE SEQUENCE [LARGE SCALE GENOMIC DNA]</scope>
    <source>
        <strain evidence="2">DMR45628</strain>
    </source>
</reference>
<accession>A0AAW1IER0</accession>
<gene>
    <name evidence="2" type="ORF">QE152_g35928</name>
</gene>
<sequence length="81" mass="9281">MTGKRKLTERELEYAIENWSDFSSCEEEPYSAGSSDDYVPESNSESEYVFDQGVLDDEYESEPDIDICEPEEIPLNEAQLS</sequence>
<evidence type="ECO:0000313" key="3">
    <source>
        <dbReference type="Proteomes" id="UP001458880"/>
    </source>
</evidence>
<dbReference type="EMBL" id="JASPKY010000615">
    <property type="protein sequence ID" value="KAK9687905.1"/>
    <property type="molecule type" value="Genomic_DNA"/>
</dbReference>
<evidence type="ECO:0000313" key="2">
    <source>
        <dbReference type="EMBL" id="KAK9687905.1"/>
    </source>
</evidence>
<dbReference type="AlphaFoldDB" id="A0AAW1IER0"/>
<feature type="region of interest" description="Disordered" evidence="1">
    <location>
        <begin position="23"/>
        <end position="44"/>
    </location>
</feature>
<evidence type="ECO:0000256" key="1">
    <source>
        <dbReference type="SAM" id="MobiDB-lite"/>
    </source>
</evidence>
<proteinExistence type="predicted"/>
<dbReference type="Proteomes" id="UP001458880">
    <property type="component" value="Unassembled WGS sequence"/>
</dbReference>